<comment type="caution">
    <text evidence="2">The sequence shown here is derived from an EMBL/GenBank/DDBJ whole genome shotgun (WGS) entry which is preliminary data.</text>
</comment>
<dbReference type="AlphaFoldDB" id="A0A1N7SU64"/>
<reference evidence="2" key="1">
    <citation type="submission" date="2016-12" db="EMBL/GenBank/DDBJ databases">
        <authorList>
            <person name="Moulin L."/>
        </authorList>
    </citation>
    <scope>NUCLEOTIDE SEQUENCE [LARGE SCALE GENOMIC DNA]</scope>
    <source>
        <strain evidence="2">STM 7183</strain>
    </source>
</reference>
<name>A0A1N7SU64_9BURK</name>
<sequence length="58" mass="6691">MVFCSKATANFCRALLDIPMMVRIKLLFIGRLKNRSLTHEHRRSSGRLGRLDEDDSTL</sequence>
<evidence type="ECO:0000256" key="1">
    <source>
        <dbReference type="SAM" id="MobiDB-lite"/>
    </source>
</evidence>
<organism evidence="2 3">
    <name type="scientific">Paraburkholderia piptadeniae</name>
    <dbReference type="NCBI Taxonomy" id="1701573"/>
    <lineage>
        <taxon>Bacteria</taxon>
        <taxon>Pseudomonadati</taxon>
        <taxon>Pseudomonadota</taxon>
        <taxon>Betaproteobacteria</taxon>
        <taxon>Burkholderiales</taxon>
        <taxon>Burkholderiaceae</taxon>
        <taxon>Paraburkholderia</taxon>
    </lineage>
</organism>
<proteinExistence type="predicted"/>
<protein>
    <submittedName>
        <fullName evidence="2">Uncharacterized protein</fullName>
    </submittedName>
</protein>
<gene>
    <name evidence="2" type="ORF">BN2476_960055</name>
</gene>
<evidence type="ECO:0000313" key="2">
    <source>
        <dbReference type="EMBL" id="SIT50904.1"/>
    </source>
</evidence>
<keyword evidence="3" id="KW-1185">Reference proteome</keyword>
<accession>A0A1N7SU64</accession>
<dbReference type="EMBL" id="CYGY02000096">
    <property type="protein sequence ID" value="SIT50904.1"/>
    <property type="molecule type" value="Genomic_DNA"/>
</dbReference>
<evidence type="ECO:0000313" key="3">
    <source>
        <dbReference type="Proteomes" id="UP000195569"/>
    </source>
</evidence>
<dbReference type="Proteomes" id="UP000195569">
    <property type="component" value="Unassembled WGS sequence"/>
</dbReference>
<feature type="region of interest" description="Disordered" evidence="1">
    <location>
        <begin position="37"/>
        <end position="58"/>
    </location>
</feature>